<feature type="transmembrane region" description="Helical" evidence="1">
    <location>
        <begin position="347"/>
        <end position="370"/>
    </location>
</feature>
<keyword evidence="1" id="KW-0472">Membrane</keyword>
<organism evidence="2 3">
    <name type="scientific">Clohesyomyces aquaticus</name>
    <dbReference type="NCBI Taxonomy" id="1231657"/>
    <lineage>
        <taxon>Eukaryota</taxon>
        <taxon>Fungi</taxon>
        <taxon>Dikarya</taxon>
        <taxon>Ascomycota</taxon>
        <taxon>Pezizomycotina</taxon>
        <taxon>Dothideomycetes</taxon>
        <taxon>Pleosporomycetidae</taxon>
        <taxon>Pleosporales</taxon>
        <taxon>Lindgomycetaceae</taxon>
        <taxon>Clohesyomyces</taxon>
    </lineage>
</organism>
<dbReference type="AlphaFoldDB" id="A0A1Y2A6M4"/>
<accession>A0A1Y2A6M4</accession>
<reference evidence="2 3" key="1">
    <citation type="submission" date="2016-07" db="EMBL/GenBank/DDBJ databases">
        <title>Pervasive Adenine N6-methylation of Active Genes in Fungi.</title>
        <authorList>
            <consortium name="DOE Joint Genome Institute"/>
            <person name="Mondo S.J."/>
            <person name="Dannebaum R.O."/>
            <person name="Kuo R.C."/>
            <person name="Labutti K."/>
            <person name="Haridas S."/>
            <person name="Kuo A."/>
            <person name="Salamov A."/>
            <person name="Ahrendt S.R."/>
            <person name="Lipzen A."/>
            <person name="Sullivan W."/>
            <person name="Andreopoulos W.B."/>
            <person name="Clum A."/>
            <person name="Lindquist E."/>
            <person name="Daum C."/>
            <person name="Ramamoorthy G.K."/>
            <person name="Gryganskyi A."/>
            <person name="Culley D."/>
            <person name="Magnuson J.K."/>
            <person name="James T.Y."/>
            <person name="O'Malley M.A."/>
            <person name="Stajich J.E."/>
            <person name="Spatafora J.W."/>
            <person name="Visel A."/>
            <person name="Grigoriev I.V."/>
        </authorList>
    </citation>
    <scope>NUCLEOTIDE SEQUENCE [LARGE SCALE GENOMIC DNA]</scope>
    <source>
        <strain evidence="2 3">CBS 115471</strain>
    </source>
</reference>
<protein>
    <submittedName>
        <fullName evidence="2">Uncharacterized protein</fullName>
    </submittedName>
</protein>
<dbReference type="Proteomes" id="UP000193144">
    <property type="component" value="Unassembled WGS sequence"/>
</dbReference>
<sequence>MQITPTDVLRFAIIASTLFLTFRLLENSLLRFVIRLVLPIAIAIVLVIVWKLCDHPVIARILGLFLYLAKKHKEVRKCQKKIKQFFSDVVCKIEKVISDLETAVSSAVAWLLGWLKSTLWVEWQRFQNKETPEEVQMRVALLVSTRSGPSYEAVLQAFTVSLSFDMLRHNSQIEWDSADATVLHRPSGKAAFARSFSVCLIPYYVWTDDTETLLDRFSCGTYWEYLGEGKHLAGDCLGWGEDRIKTIDSVLELGLCTYTNEAISRELYEPLCNTWTGYDPVWWNTLDFAIRQAWLLADNGDKRRELKDIYNNLTKQRFWGAIQTIFGTSVLPAWLEALTRSTRLRLIATLASVAVMPTLWPIALSINWIALFNLSHGLRLNWDEAAKEVESAVPQLHGLVNI</sequence>
<evidence type="ECO:0000313" key="3">
    <source>
        <dbReference type="Proteomes" id="UP000193144"/>
    </source>
</evidence>
<keyword evidence="1" id="KW-0812">Transmembrane</keyword>
<dbReference type="EMBL" id="MCFA01000008">
    <property type="protein sequence ID" value="ORY18196.1"/>
    <property type="molecule type" value="Genomic_DNA"/>
</dbReference>
<evidence type="ECO:0000313" key="2">
    <source>
        <dbReference type="EMBL" id="ORY18196.1"/>
    </source>
</evidence>
<name>A0A1Y2A6M4_9PLEO</name>
<gene>
    <name evidence="2" type="ORF">BCR34DRAFT_596427</name>
</gene>
<proteinExistence type="predicted"/>
<keyword evidence="3" id="KW-1185">Reference proteome</keyword>
<evidence type="ECO:0000256" key="1">
    <source>
        <dbReference type="SAM" id="Phobius"/>
    </source>
</evidence>
<dbReference type="OrthoDB" id="3767038at2759"/>
<feature type="transmembrane region" description="Helical" evidence="1">
    <location>
        <begin position="32"/>
        <end position="50"/>
    </location>
</feature>
<comment type="caution">
    <text evidence="2">The sequence shown here is derived from an EMBL/GenBank/DDBJ whole genome shotgun (WGS) entry which is preliminary data.</text>
</comment>
<keyword evidence="1" id="KW-1133">Transmembrane helix</keyword>
<dbReference type="STRING" id="1231657.A0A1Y2A6M4"/>